<sequence length="707" mass="80947">MDGFKLYVTNTSTIPPDGYLCYEDPDPGLPNITQTIPCNQLGKYVIYYDIKGDEDYGPIVELCYVSINGCRKNLWGRNCTQPCSENCIENHFYPGNGSCIWGCKDINCLNDVCDKDTLICTEGCKGGRTGQYCNKYAKCFGDSKMTVTKCTPEIYKVDVGNIKAYIGDLQYKADSNILTITVGILTAALVTAVVTGVLAVVIIRKKKRRTTKEFRMELLTREEIIREASREEFADAQMSIRDIKSDLVTSRVPFCNYQTYILHQLFPNQDITTNILLQDLESHSGMQLFMLYKAVQTIVEMGPIDALTGNSKNTISEEKLLKMRIKHQTMTLQIDLNGNSDQHYPVNVLDCDTISQVKQKCCAQIYKNKPASEIPNSNELSLEWQEGRAGKLSLNDIDNTSERNSGLVSLNTLKHYMVTDNSRMALMYRQHDEEEACVNSSRFGTQSVRSEDIALLVQEKGDEEEPETHKWHLSNLPDDVKSTREVDYGDIFLNRLFQTKLLLADYIDSTFEGLVDQQSLSISIRYFFCMLDRFGKDYKIDSEVLQSWKIECYATQIWAPLIGKPDILFDVNVPGHVEPCLDILRQVVVESFTQTAHEVNKESPTQQLLFHKDKLRYRDLIDPFFTRVIPVTDKEFWSEIDEMSNKQKADLKFSRQSTLDQLYQLFIVKYRREIIDDLEDIEESKDLQFANKLEEVIDLIEETSSDS</sequence>
<evidence type="ECO:0000256" key="1">
    <source>
        <dbReference type="SAM" id="Phobius"/>
    </source>
</evidence>
<keyword evidence="1" id="KW-0472">Membrane</keyword>
<accession>A0A6J8AU28</accession>
<dbReference type="InterPro" id="IPR031148">
    <property type="entry name" value="Plexin"/>
</dbReference>
<dbReference type="Gene3D" id="1.10.506.10">
    <property type="entry name" value="GTPase Activation - p120gap, domain 1"/>
    <property type="match status" value="2"/>
</dbReference>
<gene>
    <name evidence="4" type="ORF">MCOR_11382</name>
</gene>
<feature type="domain" description="Plexin cytoplasmic RhoGTPase-binding" evidence="3">
    <location>
        <begin position="315"/>
        <end position="426"/>
    </location>
</feature>
<keyword evidence="1" id="KW-0812">Transmembrane</keyword>
<keyword evidence="5" id="KW-1185">Reference proteome</keyword>
<evidence type="ECO:0000259" key="2">
    <source>
        <dbReference type="Pfam" id="PF08337"/>
    </source>
</evidence>
<organism evidence="4 5">
    <name type="scientific">Mytilus coruscus</name>
    <name type="common">Sea mussel</name>
    <dbReference type="NCBI Taxonomy" id="42192"/>
    <lineage>
        <taxon>Eukaryota</taxon>
        <taxon>Metazoa</taxon>
        <taxon>Spiralia</taxon>
        <taxon>Lophotrochozoa</taxon>
        <taxon>Mollusca</taxon>
        <taxon>Bivalvia</taxon>
        <taxon>Autobranchia</taxon>
        <taxon>Pteriomorphia</taxon>
        <taxon>Mytilida</taxon>
        <taxon>Mytiloidea</taxon>
        <taxon>Mytilidae</taxon>
        <taxon>Mytilinae</taxon>
        <taxon>Mytilus</taxon>
    </lineage>
</organism>
<dbReference type="Gene3D" id="3.10.20.90">
    <property type="entry name" value="Phosphatidylinositol 3-kinase Catalytic Subunit, Chain A, domain 1"/>
    <property type="match status" value="1"/>
</dbReference>
<feature type="transmembrane region" description="Helical" evidence="1">
    <location>
        <begin position="177"/>
        <end position="203"/>
    </location>
</feature>
<dbReference type="Pfam" id="PF20170">
    <property type="entry name" value="Plexin_RBD"/>
    <property type="match status" value="1"/>
</dbReference>
<dbReference type="GO" id="GO:0005886">
    <property type="term" value="C:plasma membrane"/>
    <property type="evidence" value="ECO:0007669"/>
    <property type="project" value="TreeGrafter"/>
</dbReference>
<name>A0A6J8AU28_MYTCO</name>
<dbReference type="EMBL" id="CACVKT020001959">
    <property type="protein sequence ID" value="CAC5373741.1"/>
    <property type="molecule type" value="Genomic_DNA"/>
</dbReference>
<evidence type="ECO:0000259" key="3">
    <source>
        <dbReference type="Pfam" id="PF20170"/>
    </source>
</evidence>
<dbReference type="AlphaFoldDB" id="A0A6J8AU28"/>
<keyword evidence="1" id="KW-1133">Transmembrane helix</keyword>
<proteinExistence type="predicted"/>
<dbReference type="OrthoDB" id="6106364at2759"/>
<evidence type="ECO:0000313" key="5">
    <source>
        <dbReference type="Proteomes" id="UP000507470"/>
    </source>
</evidence>
<feature type="domain" description="Plexin cytoplasmic RasGAP" evidence="2">
    <location>
        <begin position="275"/>
        <end position="674"/>
    </location>
</feature>
<dbReference type="Pfam" id="PF08337">
    <property type="entry name" value="Plexin_cytopl"/>
    <property type="match status" value="1"/>
</dbReference>
<dbReference type="InterPro" id="IPR013548">
    <property type="entry name" value="Plexin_cytoplasmic_RasGAP_dom"/>
</dbReference>
<dbReference type="GO" id="GO:0030334">
    <property type="term" value="P:regulation of cell migration"/>
    <property type="evidence" value="ECO:0007669"/>
    <property type="project" value="TreeGrafter"/>
</dbReference>
<dbReference type="Proteomes" id="UP000507470">
    <property type="component" value="Unassembled WGS sequence"/>
</dbReference>
<dbReference type="InterPro" id="IPR046800">
    <property type="entry name" value="Plexin_RBD"/>
</dbReference>
<dbReference type="GO" id="GO:0002116">
    <property type="term" value="C:semaphorin receptor complex"/>
    <property type="evidence" value="ECO:0007669"/>
    <property type="project" value="TreeGrafter"/>
</dbReference>
<dbReference type="InterPro" id="IPR008936">
    <property type="entry name" value="Rho_GTPase_activation_prot"/>
</dbReference>
<dbReference type="GO" id="GO:0017154">
    <property type="term" value="F:semaphorin receptor activity"/>
    <property type="evidence" value="ECO:0007669"/>
    <property type="project" value="InterPro"/>
</dbReference>
<dbReference type="PANTHER" id="PTHR22625:SF44">
    <property type="entry name" value="PLEXIN-B"/>
    <property type="match status" value="1"/>
</dbReference>
<evidence type="ECO:0000313" key="4">
    <source>
        <dbReference type="EMBL" id="CAC5373741.1"/>
    </source>
</evidence>
<protein>
    <submittedName>
        <fullName evidence="4">PLXNA</fullName>
    </submittedName>
</protein>
<dbReference type="PANTHER" id="PTHR22625">
    <property type="entry name" value="PLEXIN"/>
    <property type="match status" value="1"/>
</dbReference>
<reference evidence="4 5" key="1">
    <citation type="submission" date="2020-06" db="EMBL/GenBank/DDBJ databases">
        <authorList>
            <person name="Li R."/>
            <person name="Bekaert M."/>
        </authorList>
    </citation>
    <scope>NUCLEOTIDE SEQUENCE [LARGE SCALE GENOMIC DNA]</scope>
    <source>
        <strain evidence="5">wild</strain>
    </source>
</reference>